<keyword evidence="2" id="KW-1185">Reference proteome</keyword>
<sequence>MPIKIHKIDASPPVRGVLMTAELLKLDYEPVEVDFMGGEHLTPEYREKNPLHSVPYLEDDDFLLADSHAIITYLVSKYGGDQKPELYPEDLQARAIVDQKLFFDTANLFPCIRGMVKTLTGGERTSPTLQQIQDTNDGYDILEKYLTKNKFVAGDHLTVADVSVVASISTLAAIVPVDEKYVKVNAWWNLLKKEYWYKKANVPGLTQFEAFIKSVLK</sequence>
<proteinExistence type="predicted"/>
<dbReference type="EMBL" id="CM056794">
    <property type="protein sequence ID" value="KAJ8717508.1"/>
    <property type="molecule type" value="Genomic_DNA"/>
</dbReference>
<evidence type="ECO:0000313" key="1">
    <source>
        <dbReference type="EMBL" id="KAJ8717508.1"/>
    </source>
</evidence>
<comment type="caution">
    <text evidence="1">The sequence shown here is derived from an EMBL/GenBank/DDBJ whole genome shotgun (WGS) entry which is preliminary data.</text>
</comment>
<protein>
    <submittedName>
        <fullName evidence="1">Uncharacterized protein</fullName>
    </submittedName>
</protein>
<evidence type="ECO:0000313" key="2">
    <source>
        <dbReference type="Proteomes" id="UP001231649"/>
    </source>
</evidence>
<name>A0ACC2QII2_9NEOP</name>
<gene>
    <name evidence="1" type="ORF">PYW08_005907</name>
</gene>
<reference evidence="1" key="1">
    <citation type="submission" date="2023-03" db="EMBL/GenBank/DDBJ databases">
        <title>Chromosome-level genomes of two armyworms, Mythimna separata and Mythimna loreyi, provide insights into the biosynthesis and reception of sex pheromones.</title>
        <authorList>
            <person name="Zhao H."/>
        </authorList>
    </citation>
    <scope>NUCLEOTIDE SEQUENCE</scope>
    <source>
        <strain evidence="1">BeijingLab</strain>
    </source>
</reference>
<dbReference type="Proteomes" id="UP001231649">
    <property type="component" value="Chromosome 18"/>
</dbReference>
<accession>A0ACC2QII2</accession>
<organism evidence="1 2">
    <name type="scientific">Mythimna loreyi</name>
    <dbReference type="NCBI Taxonomy" id="667449"/>
    <lineage>
        <taxon>Eukaryota</taxon>
        <taxon>Metazoa</taxon>
        <taxon>Ecdysozoa</taxon>
        <taxon>Arthropoda</taxon>
        <taxon>Hexapoda</taxon>
        <taxon>Insecta</taxon>
        <taxon>Pterygota</taxon>
        <taxon>Neoptera</taxon>
        <taxon>Endopterygota</taxon>
        <taxon>Lepidoptera</taxon>
        <taxon>Glossata</taxon>
        <taxon>Ditrysia</taxon>
        <taxon>Noctuoidea</taxon>
        <taxon>Noctuidae</taxon>
        <taxon>Noctuinae</taxon>
        <taxon>Hadenini</taxon>
        <taxon>Mythimna</taxon>
    </lineage>
</organism>